<evidence type="ECO:0000313" key="8">
    <source>
        <dbReference type="Proteomes" id="UP000010367"/>
    </source>
</evidence>
<name>K9TI36_9CYAN</name>
<feature type="transmembrane region" description="Helical" evidence="6">
    <location>
        <begin position="74"/>
        <end position="94"/>
    </location>
</feature>
<dbReference type="eggNOG" id="COG2211">
    <property type="taxonomic scope" value="Bacteria"/>
</dbReference>
<dbReference type="PANTHER" id="PTHR23538:SF1">
    <property type="entry name" value="44.5 KD BACTERIOCHLOROPHYLL SYNTHASE SUBUNIT"/>
    <property type="match status" value="1"/>
</dbReference>
<dbReference type="PATRIC" id="fig|56110.3.peg.2537"/>
<feature type="transmembrane region" description="Helical" evidence="6">
    <location>
        <begin position="146"/>
        <end position="175"/>
    </location>
</feature>
<evidence type="ECO:0000256" key="1">
    <source>
        <dbReference type="ARBA" id="ARBA00004141"/>
    </source>
</evidence>
<feature type="transmembrane region" description="Helical" evidence="6">
    <location>
        <begin position="377"/>
        <end position="400"/>
    </location>
</feature>
<feature type="transmembrane region" description="Helical" evidence="6">
    <location>
        <begin position="187"/>
        <end position="209"/>
    </location>
</feature>
<dbReference type="InterPro" id="IPR004896">
    <property type="entry name" value="PucC-rel"/>
</dbReference>
<feature type="transmembrane region" description="Helical" evidence="6">
    <location>
        <begin position="324"/>
        <end position="341"/>
    </location>
</feature>
<dbReference type="InterPro" id="IPR036259">
    <property type="entry name" value="MFS_trans_sf"/>
</dbReference>
<dbReference type="EMBL" id="CP003607">
    <property type="protein sequence ID" value="AFY81786.1"/>
    <property type="molecule type" value="Genomic_DNA"/>
</dbReference>
<dbReference type="Pfam" id="PF03209">
    <property type="entry name" value="PUCC"/>
    <property type="match status" value="1"/>
</dbReference>
<keyword evidence="3 6" id="KW-0812">Transmembrane</keyword>
<feature type="transmembrane region" description="Helical" evidence="6">
    <location>
        <begin position="41"/>
        <end position="62"/>
    </location>
</feature>
<dbReference type="Gene3D" id="1.20.1250.20">
    <property type="entry name" value="MFS general substrate transporter like domains"/>
    <property type="match status" value="1"/>
</dbReference>
<organism evidence="7 8">
    <name type="scientific">Oscillatoria acuminata PCC 6304</name>
    <dbReference type="NCBI Taxonomy" id="56110"/>
    <lineage>
        <taxon>Bacteria</taxon>
        <taxon>Bacillati</taxon>
        <taxon>Cyanobacteriota</taxon>
        <taxon>Cyanophyceae</taxon>
        <taxon>Oscillatoriophycideae</taxon>
        <taxon>Oscillatoriales</taxon>
        <taxon>Oscillatoriaceae</taxon>
        <taxon>Oscillatoria</taxon>
    </lineage>
</organism>
<comment type="subcellular location">
    <subcellularLocation>
        <location evidence="1">Membrane</location>
        <topology evidence="1">Multi-pass membrane protein</topology>
    </subcellularLocation>
</comment>
<comment type="similarity">
    <text evidence="2">Belongs to the PucC family.</text>
</comment>
<dbReference type="HOGENOM" id="CLU_030017_1_0_3"/>
<dbReference type="AlphaFoldDB" id="K9TI36"/>
<evidence type="ECO:0000256" key="4">
    <source>
        <dbReference type="ARBA" id="ARBA00022989"/>
    </source>
</evidence>
<dbReference type="STRING" id="56110.Oscil6304_2122"/>
<protein>
    <submittedName>
        <fullName evidence="7">PUCC protein</fullName>
    </submittedName>
</protein>
<dbReference type="InParanoid" id="K9TI36"/>
<dbReference type="CDD" id="cd06176">
    <property type="entry name" value="MFS_BCD_PucC-like"/>
    <property type="match status" value="1"/>
</dbReference>
<dbReference type="Proteomes" id="UP000010367">
    <property type="component" value="Chromosome"/>
</dbReference>
<feature type="transmembrane region" description="Helical" evidence="6">
    <location>
        <begin position="110"/>
        <end position="134"/>
    </location>
</feature>
<feature type="transmembrane region" description="Helical" evidence="6">
    <location>
        <begin position="412"/>
        <end position="433"/>
    </location>
</feature>
<dbReference type="PANTHER" id="PTHR23538">
    <property type="entry name" value="44.5 KD BACTERIOCHLOROPHYLL SYNTHASE SUBUNIT"/>
    <property type="match status" value="1"/>
</dbReference>
<feature type="transmembrane region" description="Helical" evidence="6">
    <location>
        <begin position="353"/>
        <end position="371"/>
    </location>
</feature>
<reference evidence="7 8" key="1">
    <citation type="submission" date="2012-06" db="EMBL/GenBank/DDBJ databases">
        <title>Finished chromosome of genome of Oscillatoria acuminata PCC 6304.</title>
        <authorList>
            <consortium name="US DOE Joint Genome Institute"/>
            <person name="Gugger M."/>
            <person name="Coursin T."/>
            <person name="Rippka R."/>
            <person name="Tandeau De Marsac N."/>
            <person name="Huntemann M."/>
            <person name="Wei C.-L."/>
            <person name="Han J."/>
            <person name="Detter J.C."/>
            <person name="Han C."/>
            <person name="Tapia R."/>
            <person name="Davenport K."/>
            <person name="Daligault H."/>
            <person name="Erkkila T."/>
            <person name="Gu W."/>
            <person name="Munk A.C.C."/>
            <person name="Teshima H."/>
            <person name="Xu Y."/>
            <person name="Chain P."/>
            <person name="Chen A."/>
            <person name="Krypides N."/>
            <person name="Mavromatis K."/>
            <person name="Markowitz V."/>
            <person name="Szeto E."/>
            <person name="Ivanova N."/>
            <person name="Mikhailova N."/>
            <person name="Ovchinnikova G."/>
            <person name="Pagani I."/>
            <person name="Pati A."/>
            <person name="Goodwin L."/>
            <person name="Peters L."/>
            <person name="Pitluck S."/>
            <person name="Woyke T."/>
            <person name="Kerfeld C."/>
        </authorList>
    </citation>
    <scope>NUCLEOTIDE SEQUENCE [LARGE SCALE GENOMIC DNA]</scope>
    <source>
        <strain evidence="7 8">PCC 6304</strain>
    </source>
</reference>
<dbReference type="PIRSF" id="PIRSF016565">
    <property type="entry name" value="PucC"/>
    <property type="match status" value="1"/>
</dbReference>
<evidence type="ECO:0000256" key="5">
    <source>
        <dbReference type="ARBA" id="ARBA00023136"/>
    </source>
</evidence>
<evidence type="ECO:0000256" key="6">
    <source>
        <dbReference type="SAM" id="Phobius"/>
    </source>
</evidence>
<keyword evidence="4 6" id="KW-1133">Transmembrane helix</keyword>
<keyword evidence="5 6" id="KW-0472">Membrane</keyword>
<keyword evidence="8" id="KW-1185">Reference proteome</keyword>
<feature type="transmembrane region" description="Helical" evidence="6">
    <location>
        <begin position="445"/>
        <end position="466"/>
    </location>
</feature>
<feature type="transmembrane region" description="Helical" evidence="6">
    <location>
        <begin position="229"/>
        <end position="248"/>
    </location>
</feature>
<dbReference type="KEGG" id="oac:Oscil6304_2122"/>
<evidence type="ECO:0000256" key="2">
    <source>
        <dbReference type="ARBA" id="ARBA00008412"/>
    </source>
</evidence>
<accession>K9TI36</accession>
<proteinExistence type="inferred from homology"/>
<dbReference type="InterPro" id="IPR026036">
    <property type="entry name" value="PucC"/>
</dbReference>
<gene>
    <name evidence="7" type="ORF">Oscil6304_2122</name>
</gene>
<evidence type="ECO:0000313" key="7">
    <source>
        <dbReference type="EMBL" id="AFY81786.1"/>
    </source>
</evidence>
<dbReference type="GO" id="GO:0016020">
    <property type="term" value="C:membrane"/>
    <property type="evidence" value="ECO:0007669"/>
    <property type="project" value="UniProtKB-SubCell"/>
</dbReference>
<feature type="transmembrane region" description="Helical" evidence="6">
    <location>
        <begin position="284"/>
        <end position="304"/>
    </location>
</feature>
<sequence>MMKAEAVVSKSQFVMATGNISDSPSTPYQETLKPRIDLATMFRLGLFQMGLGIMSLLTLGVINRVMIEELRVPALIAAGAIAMHQFVSPTRIWFGQMSDSKPLWGHHRSGYVWIGAALFTTISFIAVQIVWQLGSSLEATGWSQTTYLWAGVLALAFGIYGLALSASSTPFAALLVDVSDEDNRSKLVSIVWSMLMVGIIVGAIVSSGLLREISLDTPIEQLQASVNRLFLIVPAIVLVLTGIATVGVEKKYSRFGNRSNPGNRDDQIGLGQALRVLTASRQTGIFFTFLLVMSISLFMQDAVMEPYGGEVFRMQISETTQLNAFFGMGTLIGIASTGFLVVPRLGKQNTTKLGCICAAVCLGLIIMAGFTEKPEMLMGSLLLYGLASGIITTGAISLMLDLTAAETAGTFIGAWGLAQAIARGLSTVSGGAVLDLGRLLFGVPVLSYALVFATQAAGMILAVVLLRRVNIHEFRENAKDAIAAVMAGELD</sequence>
<evidence type="ECO:0000256" key="3">
    <source>
        <dbReference type="ARBA" id="ARBA00022692"/>
    </source>
</evidence>
<dbReference type="SUPFAM" id="SSF103473">
    <property type="entry name" value="MFS general substrate transporter"/>
    <property type="match status" value="1"/>
</dbReference>